<keyword evidence="8 11" id="KW-0333">Golgi apparatus</keyword>
<dbReference type="Gene3D" id="1.25.40.10">
    <property type="entry name" value="Tetratricopeptide repeat domain"/>
    <property type="match status" value="1"/>
</dbReference>
<evidence type="ECO:0000256" key="8">
    <source>
        <dbReference type="ARBA" id="ARBA00023034"/>
    </source>
</evidence>
<comment type="function">
    <text evidence="11">The coatomer is a cytosolic protein complex that binds to dilysine motifs and reversibly associates with Golgi non-clathrin-coated vesicles, which further mediate biosynthetic protein transport from the ER, via the Golgi up to the trans Golgi network. The coatomer complex is required for budding from Golgi membranes, and is essential for the retrograde Golgi-to-ER transport of dilysine-tagged proteins.</text>
</comment>
<evidence type="ECO:0000256" key="5">
    <source>
        <dbReference type="ARBA" id="ARBA00022490"/>
    </source>
</evidence>
<sequence>MDADPLYHVKQLFYQASYKACVAEASSSDLGLPARLYAARSHLALSPPNTPAAKELVSSAETPGAKAVLALGRYLADEDKAARVDEVRDLVIESEGADEEEETEEAVIRAIAGTVFILEGENEEAIATLTEGKAKEDLECMALLVQLLLSLDRRDLAQSIYSQAKRIGNDSTLVQAMEAWIGLKTGSRPLHQSYYYYEELYQLPSGRTHPVLASHAAAHLLLGHVDEAKADVNEALQREGGDKDGDVLAVGTSLRMDGFAEKLASAAPKHPFAVDLAEKMRAFDEAASKFTITA</sequence>
<proteinExistence type="inferred from homology"/>
<dbReference type="GO" id="GO:0030126">
    <property type="term" value="C:COPI vesicle coat"/>
    <property type="evidence" value="ECO:0007669"/>
    <property type="project" value="TreeGrafter"/>
</dbReference>
<dbReference type="AlphaFoldDB" id="A0AAD9L6L5"/>
<comment type="caution">
    <text evidence="12">The sequence shown here is derived from an EMBL/GenBank/DDBJ whole genome shotgun (WGS) entry which is preliminary data.</text>
</comment>
<keyword evidence="13" id="KW-1185">Reference proteome</keyword>
<evidence type="ECO:0000256" key="6">
    <source>
        <dbReference type="ARBA" id="ARBA00022892"/>
    </source>
</evidence>
<evidence type="ECO:0000256" key="11">
    <source>
        <dbReference type="PIRNR" id="PIRNR016478"/>
    </source>
</evidence>
<dbReference type="Proteomes" id="UP001182556">
    <property type="component" value="Unassembled WGS sequence"/>
</dbReference>
<evidence type="ECO:0000313" key="12">
    <source>
        <dbReference type="EMBL" id="KAK1925476.1"/>
    </source>
</evidence>
<dbReference type="PANTHER" id="PTHR10805:SF0">
    <property type="entry name" value="COATOMER SUBUNIT EPSILON"/>
    <property type="match status" value="1"/>
</dbReference>
<dbReference type="InterPro" id="IPR011990">
    <property type="entry name" value="TPR-like_helical_dom_sf"/>
</dbReference>
<keyword evidence="9 11" id="KW-0472">Membrane</keyword>
<evidence type="ECO:0000256" key="1">
    <source>
        <dbReference type="ARBA" id="ARBA00004255"/>
    </source>
</evidence>
<dbReference type="PANTHER" id="PTHR10805">
    <property type="entry name" value="COATOMER SUBUNIT EPSILON"/>
    <property type="match status" value="1"/>
</dbReference>
<dbReference type="GO" id="GO:0006890">
    <property type="term" value="P:retrograde vesicle-mediated transport, Golgi to endoplasmic reticulum"/>
    <property type="evidence" value="ECO:0007669"/>
    <property type="project" value="UniProtKB-UniRule"/>
</dbReference>
<dbReference type="GO" id="GO:0006891">
    <property type="term" value="P:intra-Golgi vesicle-mediated transport"/>
    <property type="evidence" value="ECO:0007669"/>
    <property type="project" value="TreeGrafter"/>
</dbReference>
<accession>A0AAD9L6L5</accession>
<dbReference type="Pfam" id="PF04733">
    <property type="entry name" value="Coatomer_E"/>
    <property type="match status" value="1"/>
</dbReference>
<keyword evidence="4 11" id="KW-0813">Transport</keyword>
<keyword evidence="10 11" id="KW-0968">Cytoplasmic vesicle</keyword>
<organism evidence="12 13">
    <name type="scientific">Papiliotrema laurentii</name>
    <name type="common">Cryptococcus laurentii</name>
    <dbReference type="NCBI Taxonomy" id="5418"/>
    <lineage>
        <taxon>Eukaryota</taxon>
        <taxon>Fungi</taxon>
        <taxon>Dikarya</taxon>
        <taxon>Basidiomycota</taxon>
        <taxon>Agaricomycotina</taxon>
        <taxon>Tremellomycetes</taxon>
        <taxon>Tremellales</taxon>
        <taxon>Rhynchogastremaceae</taxon>
        <taxon>Papiliotrema</taxon>
    </lineage>
</organism>
<evidence type="ECO:0000256" key="3">
    <source>
        <dbReference type="ARBA" id="ARBA00008827"/>
    </source>
</evidence>
<evidence type="ECO:0000256" key="7">
    <source>
        <dbReference type="ARBA" id="ARBA00022927"/>
    </source>
</evidence>
<keyword evidence="5 11" id="KW-0963">Cytoplasm</keyword>
<dbReference type="InterPro" id="IPR006822">
    <property type="entry name" value="Coatomer_esu"/>
</dbReference>
<dbReference type="PIRSF" id="PIRSF016478">
    <property type="entry name" value="Coatomer_esu"/>
    <property type="match status" value="1"/>
</dbReference>
<evidence type="ECO:0000256" key="2">
    <source>
        <dbReference type="ARBA" id="ARBA00004347"/>
    </source>
</evidence>
<evidence type="ECO:0000313" key="13">
    <source>
        <dbReference type="Proteomes" id="UP001182556"/>
    </source>
</evidence>
<reference evidence="12" key="1">
    <citation type="submission" date="2023-02" db="EMBL/GenBank/DDBJ databases">
        <title>Identification and recombinant expression of a fungal hydrolase from Papiliotrema laurentii that hydrolyzes apple cutin and clears colloidal polyester polyurethane.</title>
        <authorList>
            <consortium name="DOE Joint Genome Institute"/>
            <person name="Roman V.A."/>
            <person name="Bojanowski C."/>
            <person name="Crable B.R."/>
            <person name="Wagner D.N."/>
            <person name="Hung C.S."/>
            <person name="Nadeau L.J."/>
            <person name="Schratz L."/>
            <person name="Haridas S."/>
            <person name="Pangilinan J."/>
            <person name="Lipzen A."/>
            <person name="Na H."/>
            <person name="Yan M."/>
            <person name="Ng V."/>
            <person name="Grigoriev I.V."/>
            <person name="Spatafora J.W."/>
            <person name="Barlow D."/>
            <person name="Biffinger J."/>
            <person name="Kelley-Loughnane N."/>
            <person name="Varaljay V.A."/>
            <person name="Crookes-Goodson W.J."/>
        </authorList>
    </citation>
    <scope>NUCLEOTIDE SEQUENCE</scope>
    <source>
        <strain evidence="12">5307AH</strain>
    </source>
</reference>
<dbReference type="GO" id="GO:0005198">
    <property type="term" value="F:structural molecule activity"/>
    <property type="evidence" value="ECO:0007669"/>
    <property type="project" value="UniProtKB-UniRule"/>
</dbReference>
<dbReference type="GO" id="GO:0006888">
    <property type="term" value="P:endoplasmic reticulum to Golgi vesicle-mediated transport"/>
    <property type="evidence" value="ECO:0007669"/>
    <property type="project" value="TreeGrafter"/>
</dbReference>
<evidence type="ECO:0000256" key="10">
    <source>
        <dbReference type="ARBA" id="ARBA00023329"/>
    </source>
</evidence>
<comment type="similarity">
    <text evidence="3 11">Belongs to the COPE family.</text>
</comment>
<protein>
    <recommendedName>
        <fullName evidence="11">Coatomer subunit epsilon</fullName>
    </recommendedName>
</protein>
<dbReference type="EMBL" id="JAODAN010000003">
    <property type="protein sequence ID" value="KAK1925476.1"/>
    <property type="molecule type" value="Genomic_DNA"/>
</dbReference>
<evidence type="ECO:0000256" key="9">
    <source>
        <dbReference type="ARBA" id="ARBA00023136"/>
    </source>
</evidence>
<keyword evidence="7 11" id="KW-0653">Protein transport</keyword>
<gene>
    <name evidence="12" type="ORF">DB88DRAFT_509141</name>
</gene>
<dbReference type="GO" id="GO:0000139">
    <property type="term" value="C:Golgi membrane"/>
    <property type="evidence" value="ECO:0007669"/>
    <property type="project" value="UniProtKB-SubCell"/>
</dbReference>
<dbReference type="SUPFAM" id="SSF48452">
    <property type="entry name" value="TPR-like"/>
    <property type="match status" value="1"/>
</dbReference>
<comment type="subcellular location">
    <subcellularLocation>
        <location evidence="2">Cytoplasmic vesicle</location>
        <location evidence="2">COPI-coated vesicle membrane</location>
        <topology evidence="2">Peripheral membrane protein</topology>
        <orientation evidence="2">Cytoplasmic side</orientation>
    </subcellularLocation>
    <subcellularLocation>
        <location evidence="1">Golgi apparatus membrane</location>
        <topology evidence="1">Peripheral membrane protein</topology>
        <orientation evidence="1">Cytoplasmic side</orientation>
    </subcellularLocation>
</comment>
<name>A0AAD9L6L5_PAPLA</name>
<dbReference type="GO" id="GO:0015031">
    <property type="term" value="P:protein transport"/>
    <property type="evidence" value="ECO:0007669"/>
    <property type="project" value="UniProtKB-UniRule"/>
</dbReference>
<evidence type="ECO:0000256" key="4">
    <source>
        <dbReference type="ARBA" id="ARBA00022448"/>
    </source>
</evidence>
<keyword evidence="6 11" id="KW-0931">ER-Golgi transport</keyword>